<accession>A0A4P8IEV8</accession>
<dbReference type="SUPFAM" id="SSF55073">
    <property type="entry name" value="Nucleotide cyclase"/>
    <property type="match status" value="1"/>
</dbReference>
<name>A0A4P8IEV8_9FIRM</name>
<evidence type="ECO:0000259" key="1">
    <source>
        <dbReference type="PROSITE" id="PS50885"/>
    </source>
</evidence>
<reference evidence="3 4" key="1">
    <citation type="submission" date="2019-05" db="EMBL/GenBank/DDBJ databases">
        <title>Complete genome sequencing of Anaerostipes rhamnosivorans.</title>
        <authorList>
            <person name="Bui T.P.N."/>
            <person name="de Vos W.M."/>
        </authorList>
    </citation>
    <scope>NUCLEOTIDE SEQUENCE [LARGE SCALE GENOMIC DNA]</scope>
    <source>
        <strain evidence="3 4">1y2</strain>
    </source>
</reference>
<protein>
    <submittedName>
        <fullName evidence="3">GAF domain/HD domain protein</fullName>
    </submittedName>
</protein>
<proteinExistence type="predicted"/>
<dbReference type="PANTHER" id="PTHR45138">
    <property type="entry name" value="REGULATORY COMPONENTS OF SENSORY TRANSDUCTION SYSTEM"/>
    <property type="match status" value="1"/>
</dbReference>
<dbReference type="EMBL" id="CP040058">
    <property type="protein sequence ID" value="QCP35391.1"/>
    <property type="molecule type" value="Genomic_DNA"/>
</dbReference>
<dbReference type="AlphaFoldDB" id="A0A4P8IEV8"/>
<dbReference type="CDD" id="cd01949">
    <property type="entry name" value="GGDEF"/>
    <property type="match status" value="1"/>
</dbReference>
<dbReference type="SMART" id="SM00267">
    <property type="entry name" value="GGDEF"/>
    <property type="match status" value="1"/>
</dbReference>
<dbReference type="CDD" id="cd06225">
    <property type="entry name" value="HAMP"/>
    <property type="match status" value="1"/>
</dbReference>
<keyword evidence="4" id="KW-1185">Reference proteome</keyword>
<dbReference type="InterPro" id="IPR029787">
    <property type="entry name" value="Nucleotide_cyclase"/>
</dbReference>
<dbReference type="Pfam" id="PF00990">
    <property type="entry name" value="GGDEF"/>
    <property type="match status" value="1"/>
</dbReference>
<dbReference type="NCBIfam" id="TIGR00254">
    <property type="entry name" value="GGDEF"/>
    <property type="match status" value="1"/>
</dbReference>
<sequence length="417" mass="48605">MENKNCEVLFEYLRSILYERPITAPDIEALDEPYRKLGQGLLVLQQSVEELLTFSADISQGNLSGPVPSRENMLCSNMKNLHANLNHLTWQAKQVAAGDYSQRVSYLGDFSEAFNTLTAQLKEREALLKEKAEIANKRAQVIEEYNNLLVDVIKKREEWILIVDADTRDIVYCNKRKEEQQVDPDLCEFCKDRLFFRDKILNWQDGKQYKVWELGDEQNGYYRITTFATEWAGHDAFVHIVDDITDEKKLESNLFNKAYYDSLTGIRNRLSFEEYMETLLKEKQIVTLCYLDLDGLKSVNDHYGHNEGDDYLCRFVSYIENSFRSSDVFARIGGDEFCLILPYNDKKIVEERLAALLNKFVEENDKEYPVSFSYGVVNVEGKDNTMTMDEIIKEADAAMYQCKKANKRDFHHTKEER</sequence>
<organism evidence="3 4">
    <name type="scientific">Anaerostipes rhamnosivorans</name>
    <dbReference type="NCBI Taxonomy" id="1229621"/>
    <lineage>
        <taxon>Bacteria</taxon>
        <taxon>Bacillati</taxon>
        <taxon>Bacillota</taxon>
        <taxon>Clostridia</taxon>
        <taxon>Lachnospirales</taxon>
        <taxon>Lachnospiraceae</taxon>
        <taxon>Anaerostipes</taxon>
    </lineage>
</organism>
<dbReference type="InterPro" id="IPR000160">
    <property type="entry name" value="GGDEF_dom"/>
</dbReference>
<evidence type="ECO:0000313" key="3">
    <source>
        <dbReference type="EMBL" id="QCP35391.1"/>
    </source>
</evidence>
<dbReference type="GO" id="GO:0016020">
    <property type="term" value="C:membrane"/>
    <property type="evidence" value="ECO:0007669"/>
    <property type="project" value="InterPro"/>
</dbReference>
<dbReference type="RefSeq" id="WP_137328777.1">
    <property type="nucleotide sequence ID" value="NZ_CP040058.1"/>
</dbReference>
<gene>
    <name evidence="3" type="ORF">AR1Y2_1937</name>
</gene>
<dbReference type="GO" id="GO:0007165">
    <property type="term" value="P:signal transduction"/>
    <property type="evidence" value="ECO:0007669"/>
    <property type="project" value="InterPro"/>
</dbReference>
<dbReference type="Proteomes" id="UP000298653">
    <property type="component" value="Chromosome"/>
</dbReference>
<dbReference type="InterPro" id="IPR050469">
    <property type="entry name" value="Diguanylate_Cyclase"/>
</dbReference>
<dbReference type="KEGG" id="arf:AR1Y2_1937"/>
<dbReference type="InterPro" id="IPR003660">
    <property type="entry name" value="HAMP_dom"/>
</dbReference>
<feature type="domain" description="GGDEF" evidence="2">
    <location>
        <begin position="284"/>
        <end position="415"/>
    </location>
</feature>
<dbReference type="Gene3D" id="3.30.70.270">
    <property type="match status" value="1"/>
</dbReference>
<feature type="domain" description="HAMP" evidence="1">
    <location>
        <begin position="79"/>
        <end position="126"/>
    </location>
</feature>
<evidence type="ECO:0000259" key="2">
    <source>
        <dbReference type="PROSITE" id="PS50887"/>
    </source>
</evidence>
<dbReference type="PROSITE" id="PS50887">
    <property type="entry name" value="GGDEF"/>
    <property type="match status" value="1"/>
</dbReference>
<dbReference type="PROSITE" id="PS50885">
    <property type="entry name" value="HAMP"/>
    <property type="match status" value="1"/>
</dbReference>
<dbReference type="InterPro" id="IPR043128">
    <property type="entry name" value="Rev_trsase/Diguanyl_cyclase"/>
</dbReference>
<evidence type="ECO:0000313" key="4">
    <source>
        <dbReference type="Proteomes" id="UP000298653"/>
    </source>
</evidence>
<dbReference type="GO" id="GO:0052621">
    <property type="term" value="F:diguanylate cyclase activity"/>
    <property type="evidence" value="ECO:0007669"/>
    <property type="project" value="TreeGrafter"/>
</dbReference>
<dbReference type="OrthoDB" id="9804955at2"/>
<dbReference type="PANTHER" id="PTHR45138:SF9">
    <property type="entry name" value="DIGUANYLATE CYCLASE DGCM-RELATED"/>
    <property type="match status" value="1"/>
</dbReference>